<comment type="cofactor">
    <cofactor evidence="1">
        <name>Mg(2+)</name>
        <dbReference type="ChEBI" id="CHEBI:18420"/>
    </cofactor>
</comment>
<evidence type="ECO:0000259" key="4">
    <source>
        <dbReference type="PROSITE" id="PS50887"/>
    </source>
</evidence>
<accession>A0A7Y5EIR9</accession>
<protein>
    <recommendedName>
        <fullName evidence="2">diguanylate cyclase</fullName>
        <ecNumber evidence="2">2.7.7.65</ecNumber>
    </recommendedName>
</protein>
<dbReference type="InterPro" id="IPR000160">
    <property type="entry name" value="GGDEF_dom"/>
</dbReference>
<organism evidence="5 6">
    <name type="scientific">Rheinheimera lutimaris</name>
    <dbReference type="NCBI Taxonomy" id="2740584"/>
    <lineage>
        <taxon>Bacteria</taxon>
        <taxon>Pseudomonadati</taxon>
        <taxon>Pseudomonadota</taxon>
        <taxon>Gammaproteobacteria</taxon>
        <taxon>Chromatiales</taxon>
        <taxon>Chromatiaceae</taxon>
        <taxon>Rheinheimera</taxon>
    </lineage>
</organism>
<evidence type="ECO:0000256" key="3">
    <source>
        <dbReference type="ARBA" id="ARBA00034247"/>
    </source>
</evidence>
<dbReference type="CDD" id="cd01949">
    <property type="entry name" value="GGDEF"/>
    <property type="match status" value="1"/>
</dbReference>
<sequence>MNSQVVALQDDTHQQLTNALKARKTLEDTYEAQFKILALFVSRLSLACKGVDIELDNRLAKLRTELNRGTDLEKLLPFIEATSDNLKLLESRHQADIQRMQQGLADAGKMLQQQKGLPDQLRRDLRELLGKVGQPSATVHAFLPHLTELAKLYQNVLQAKHQLAEGSDDDVRYGHICRQISVELTNLLSELAFAEDSAAEIDEIRVSLLGKLPIDALLEACLKTIGIIISSINRERQSAEHFLLKLNDALTSVQQSVVSSLSASTDLKQKMQLLNQQIEQQIDHLGHASQKATSLEQLKILVSDKLTAITGSLREKEQLEQQERQQLLSTLGNMEKRLGELETDAGSFKKRIAEQNFRSLQDALTEIPNRAAFDERYQLEIKRWQRYKKPLCVVLADVDHFKNINDSYGHSAGDKTLKVIAKTLKLNLRETDFIARYGGEEFIMLFPETELAELEKRLNTLREKIGKIPFKFKNVNVPITISFGATRFTEQDTNRSAFDRADEALYEAKKAGRDKVILKPAS</sequence>
<keyword evidence="6" id="KW-1185">Reference proteome</keyword>
<dbReference type="InterPro" id="IPR048516">
    <property type="entry name" value="DGCcoil"/>
</dbReference>
<name>A0A7Y5EIR9_9GAMM</name>
<dbReference type="InterPro" id="IPR043128">
    <property type="entry name" value="Rev_trsase/Diguanyl_cyclase"/>
</dbReference>
<dbReference type="GO" id="GO:0052621">
    <property type="term" value="F:diguanylate cyclase activity"/>
    <property type="evidence" value="ECO:0007669"/>
    <property type="project" value="UniProtKB-EC"/>
</dbReference>
<dbReference type="Proteomes" id="UP000523161">
    <property type="component" value="Unassembled WGS sequence"/>
</dbReference>
<dbReference type="InterPro" id="IPR050469">
    <property type="entry name" value="Diguanylate_Cyclase"/>
</dbReference>
<dbReference type="FunFam" id="3.30.70.270:FF:000001">
    <property type="entry name" value="Diguanylate cyclase domain protein"/>
    <property type="match status" value="1"/>
</dbReference>
<dbReference type="PANTHER" id="PTHR45138">
    <property type="entry name" value="REGULATORY COMPONENTS OF SENSORY TRANSDUCTION SYSTEM"/>
    <property type="match status" value="1"/>
</dbReference>
<dbReference type="PROSITE" id="PS50887">
    <property type="entry name" value="GGDEF"/>
    <property type="match status" value="1"/>
</dbReference>
<feature type="domain" description="GGDEF" evidence="4">
    <location>
        <begin position="389"/>
        <end position="521"/>
    </location>
</feature>
<dbReference type="SMART" id="SM00267">
    <property type="entry name" value="GGDEF"/>
    <property type="match status" value="1"/>
</dbReference>
<evidence type="ECO:0000313" key="6">
    <source>
        <dbReference type="Proteomes" id="UP000523161"/>
    </source>
</evidence>
<dbReference type="Pfam" id="PF00990">
    <property type="entry name" value="GGDEF"/>
    <property type="match status" value="1"/>
</dbReference>
<dbReference type="InterPro" id="IPR029787">
    <property type="entry name" value="Nucleotide_cyclase"/>
</dbReference>
<dbReference type="Gene3D" id="3.30.70.270">
    <property type="match status" value="1"/>
</dbReference>
<dbReference type="Pfam" id="PF20975">
    <property type="entry name" value="DGCcoil"/>
    <property type="match status" value="1"/>
</dbReference>
<dbReference type="PANTHER" id="PTHR45138:SF9">
    <property type="entry name" value="DIGUANYLATE CYCLASE DGCM-RELATED"/>
    <property type="match status" value="1"/>
</dbReference>
<dbReference type="EMBL" id="JABSOD010000007">
    <property type="protein sequence ID" value="NRQ42631.1"/>
    <property type="molecule type" value="Genomic_DNA"/>
</dbReference>
<comment type="catalytic activity">
    <reaction evidence="3">
        <text>2 GTP = 3',3'-c-di-GMP + 2 diphosphate</text>
        <dbReference type="Rhea" id="RHEA:24898"/>
        <dbReference type="ChEBI" id="CHEBI:33019"/>
        <dbReference type="ChEBI" id="CHEBI:37565"/>
        <dbReference type="ChEBI" id="CHEBI:58805"/>
        <dbReference type="EC" id="2.7.7.65"/>
    </reaction>
</comment>
<evidence type="ECO:0000256" key="2">
    <source>
        <dbReference type="ARBA" id="ARBA00012528"/>
    </source>
</evidence>
<dbReference type="RefSeq" id="WP_173500880.1">
    <property type="nucleotide sequence ID" value="NZ_JABSOD010000007.1"/>
</dbReference>
<evidence type="ECO:0000313" key="5">
    <source>
        <dbReference type="EMBL" id="NRQ42631.1"/>
    </source>
</evidence>
<dbReference type="SUPFAM" id="SSF55073">
    <property type="entry name" value="Nucleotide cyclase"/>
    <property type="match status" value="1"/>
</dbReference>
<comment type="caution">
    <text evidence="5">The sequence shown here is derived from an EMBL/GenBank/DDBJ whole genome shotgun (WGS) entry which is preliminary data.</text>
</comment>
<evidence type="ECO:0000256" key="1">
    <source>
        <dbReference type="ARBA" id="ARBA00001946"/>
    </source>
</evidence>
<proteinExistence type="predicted"/>
<gene>
    <name evidence="5" type="ORF">HRH59_08630</name>
</gene>
<dbReference type="NCBIfam" id="TIGR00254">
    <property type="entry name" value="GGDEF"/>
    <property type="match status" value="1"/>
</dbReference>
<dbReference type="EC" id="2.7.7.65" evidence="2"/>
<dbReference type="AlphaFoldDB" id="A0A7Y5EIR9"/>
<reference evidence="5 6" key="1">
    <citation type="submission" date="2020-06" db="EMBL/GenBank/DDBJ databases">
        <title>Rheinheimera sp. nov., a marine bacterium isolated from coastal.</title>
        <authorList>
            <person name="Yu Q."/>
            <person name="Qi Y."/>
            <person name="Pu J."/>
        </authorList>
    </citation>
    <scope>NUCLEOTIDE SEQUENCE [LARGE SCALE GENOMIC DNA]</scope>
    <source>
        <strain evidence="5 6">YQF-2</strain>
    </source>
</reference>